<dbReference type="RefSeq" id="WP_008278296.1">
    <property type="nucleotide sequence ID" value="NZ_AAXW01000074.1"/>
</dbReference>
<dbReference type="EMBL" id="AAXW01000074">
    <property type="protein sequence ID" value="EAZ88608.1"/>
    <property type="molecule type" value="Genomic_DNA"/>
</dbReference>
<evidence type="ECO:0000313" key="2">
    <source>
        <dbReference type="Proteomes" id="UP000003781"/>
    </source>
</evidence>
<dbReference type="Proteomes" id="UP000003781">
    <property type="component" value="Unassembled WGS sequence"/>
</dbReference>
<evidence type="ECO:0000313" key="1">
    <source>
        <dbReference type="EMBL" id="EAZ88608.1"/>
    </source>
</evidence>
<proteinExistence type="predicted"/>
<sequence>MSTDLFPKITEMLSQLSQLQSDLIHLKQQIIEIEMSQETSQNVVNSSQSLPF</sequence>
<keyword evidence="2" id="KW-1185">Reference proteome</keyword>
<accession>A3IY32</accession>
<gene>
    <name evidence="1" type="ORF">CY0110_31425</name>
</gene>
<dbReference type="AlphaFoldDB" id="A3IY32"/>
<name>A3IY32_9CHRO</name>
<protein>
    <submittedName>
        <fullName evidence="1">Uncharacterized protein</fullName>
    </submittedName>
</protein>
<reference evidence="1 2" key="1">
    <citation type="submission" date="2007-03" db="EMBL/GenBank/DDBJ databases">
        <authorList>
            <person name="Stal L."/>
            <person name="Ferriera S."/>
            <person name="Johnson J."/>
            <person name="Kravitz S."/>
            <person name="Beeson K."/>
            <person name="Sutton G."/>
            <person name="Rogers Y.-H."/>
            <person name="Friedman R."/>
            <person name="Frazier M."/>
            <person name="Venter J.C."/>
        </authorList>
    </citation>
    <scope>NUCLEOTIDE SEQUENCE [LARGE SCALE GENOMIC DNA]</scope>
    <source>
        <strain evidence="1 2">CCY0110</strain>
    </source>
</reference>
<organism evidence="1 2">
    <name type="scientific">Crocosphaera chwakensis CCY0110</name>
    <dbReference type="NCBI Taxonomy" id="391612"/>
    <lineage>
        <taxon>Bacteria</taxon>
        <taxon>Bacillati</taxon>
        <taxon>Cyanobacteriota</taxon>
        <taxon>Cyanophyceae</taxon>
        <taxon>Oscillatoriophycideae</taxon>
        <taxon>Chroococcales</taxon>
        <taxon>Aphanothecaceae</taxon>
        <taxon>Crocosphaera</taxon>
        <taxon>Crocosphaera chwakensis</taxon>
    </lineage>
</organism>
<comment type="caution">
    <text evidence="1">The sequence shown here is derived from an EMBL/GenBank/DDBJ whole genome shotgun (WGS) entry which is preliminary data.</text>
</comment>